<dbReference type="EMBL" id="JAFLRJ010001660">
    <property type="protein sequence ID" value="MBO0518445.1"/>
    <property type="molecule type" value="Genomic_DNA"/>
</dbReference>
<gene>
    <name evidence="2" type="ORF">J0695_43110</name>
</gene>
<evidence type="ECO:0000259" key="1">
    <source>
        <dbReference type="Pfam" id="PF13556"/>
    </source>
</evidence>
<dbReference type="Gene3D" id="1.10.10.2840">
    <property type="entry name" value="PucR C-terminal helix-turn-helix domain"/>
    <property type="match status" value="1"/>
</dbReference>
<keyword evidence="3" id="KW-1185">Reference proteome</keyword>
<sequence>FIQTYHMKDVSELLRMIPADDLKTFYTHALHQLASLPKDDPGLLQTLSVYLETHCQISETAKRLYIHRNTVIYRLEKCEELLGKSLKDADTTLRLRLALRIQMLLGL</sequence>
<dbReference type="InterPro" id="IPR025736">
    <property type="entry name" value="PucR_C-HTH_dom"/>
</dbReference>
<dbReference type="Pfam" id="PF13556">
    <property type="entry name" value="HTH_30"/>
    <property type="match status" value="1"/>
</dbReference>
<dbReference type="AlphaFoldDB" id="A0A939FJX1"/>
<evidence type="ECO:0000313" key="2">
    <source>
        <dbReference type="EMBL" id="MBO0518445.1"/>
    </source>
</evidence>
<reference evidence="2" key="1">
    <citation type="submission" date="2021-03" db="EMBL/GenBank/DDBJ databases">
        <title>Streptomyces poriferae sp. nov., a novel marine sponge-derived Actinobacteria species with anti-MRSA activity.</title>
        <authorList>
            <person name="Sandoval-Powers M."/>
            <person name="Kralova S."/>
            <person name="Nguyen G.-S."/>
            <person name="Fawwal D."/>
            <person name="Degnes K."/>
            <person name="Klinkenberg G."/>
            <person name="Sletta H."/>
            <person name="Wentzel A."/>
            <person name="Liles M.R."/>
        </authorList>
    </citation>
    <scope>NUCLEOTIDE SEQUENCE</scope>
    <source>
        <strain evidence="2">DSM 41794</strain>
    </source>
</reference>
<protein>
    <submittedName>
        <fullName evidence="2">Helix-turn-helix domain-containing protein</fullName>
    </submittedName>
</protein>
<dbReference type="InterPro" id="IPR009057">
    <property type="entry name" value="Homeodomain-like_sf"/>
</dbReference>
<feature type="non-terminal residue" evidence="2">
    <location>
        <position position="1"/>
    </location>
</feature>
<proteinExistence type="predicted"/>
<dbReference type="InterPro" id="IPR051448">
    <property type="entry name" value="CdaR-like_regulators"/>
</dbReference>
<accession>A0A939FJX1</accession>
<feature type="domain" description="PucR C-terminal helix-turn-helix" evidence="1">
    <location>
        <begin position="43"/>
        <end position="101"/>
    </location>
</feature>
<comment type="caution">
    <text evidence="2">The sequence shown here is derived from an EMBL/GenBank/DDBJ whole genome shotgun (WGS) entry which is preliminary data.</text>
</comment>
<name>A0A939FJX1_9ACTN</name>
<organism evidence="2 3">
    <name type="scientific">Streptomyces beijiangensis</name>
    <dbReference type="NCBI Taxonomy" id="163361"/>
    <lineage>
        <taxon>Bacteria</taxon>
        <taxon>Bacillati</taxon>
        <taxon>Actinomycetota</taxon>
        <taxon>Actinomycetes</taxon>
        <taxon>Kitasatosporales</taxon>
        <taxon>Streptomycetaceae</taxon>
        <taxon>Streptomyces</taxon>
    </lineage>
</organism>
<dbReference type="PANTHER" id="PTHR33744:SF1">
    <property type="entry name" value="DNA-BINDING TRANSCRIPTIONAL ACTIVATOR ADER"/>
    <property type="match status" value="1"/>
</dbReference>
<dbReference type="SUPFAM" id="SSF46689">
    <property type="entry name" value="Homeodomain-like"/>
    <property type="match status" value="1"/>
</dbReference>
<dbReference type="Proteomes" id="UP000664167">
    <property type="component" value="Unassembled WGS sequence"/>
</dbReference>
<dbReference type="InterPro" id="IPR042070">
    <property type="entry name" value="PucR_C-HTH_sf"/>
</dbReference>
<evidence type="ECO:0000313" key="3">
    <source>
        <dbReference type="Proteomes" id="UP000664167"/>
    </source>
</evidence>
<dbReference type="PANTHER" id="PTHR33744">
    <property type="entry name" value="CARBOHYDRATE DIACID REGULATOR"/>
    <property type="match status" value="1"/>
</dbReference>